<evidence type="ECO:0000313" key="2">
    <source>
        <dbReference type="Proteomes" id="UP000266340"/>
    </source>
</evidence>
<proteinExistence type="predicted"/>
<dbReference type="Proteomes" id="UP000266340">
    <property type="component" value="Unassembled WGS sequence"/>
</dbReference>
<dbReference type="GO" id="GO:0043752">
    <property type="term" value="F:adenosylcobinamide kinase activity"/>
    <property type="evidence" value="ECO:0007669"/>
    <property type="project" value="InterPro"/>
</dbReference>
<protein>
    <submittedName>
        <fullName evidence="1">Uncharacterized protein</fullName>
    </submittedName>
</protein>
<dbReference type="EMBL" id="QXJM01000029">
    <property type="protein sequence ID" value="RIE04086.1"/>
    <property type="molecule type" value="Genomic_DNA"/>
</dbReference>
<dbReference type="InterPro" id="IPR027417">
    <property type="entry name" value="P-loop_NTPase"/>
</dbReference>
<dbReference type="GO" id="GO:0009236">
    <property type="term" value="P:cobalamin biosynthetic process"/>
    <property type="evidence" value="ECO:0007669"/>
    <property type="project" value="UniProtKB-UniPathway"/>
</dbReference>
<reference evidence="1 2" key="1">
    <citation type="submission" date="2018-09" db="EMBL/GenBank/DDBJ databases">
        <title>Cohnella cavernae sp. nov., isolated from a karst cave.</title>
        <authorList>
            <person name="Zhu H."/>
        </authorList>
    </citation>
    <scope>NUCLEOTIDE SEQUENCE [LARGE SCALE GENOMIC DNA]</scope>
    <source>
        <strain evidence="1 2">K2E09-144</strain>
    </source>
</reference>
<comment type="caution">
    <text evidence="1">The sequence shown here is derived from an EMBL/GenBank/DDBJ whole genome shotgun (WGS) entry which is preliminary data.</text>
</comment>
<dbReference type="Gene3D" id="3.40.50.300">
    <property type="entry name" value="P-loop containing nucleotide triphosphate hydrolases"/>
    <property type="match status" value="1"/>
</dbReference>
<dbReference type="InterPro" id="IPR003203">
    <property type="entry name" value="CobU/CobP"/>
</dbReference>
<dbReference type="OrthoDB" id="2639509at2"/>
<name>A0A398CL67_9BACL</name>
<dbReference type="GO" id="GO:0000166">
    <property type="term" value="F:nucleotide binding"/>
    <property type="evidence" value="ECO:0007669"/>
    <property type="project" value="InterPro"/>
</dbReference>
<dbReference type="RefSeq" id="WP_119148757.1">
    <property type="nucleotide sequence ID" value="NZ_JBHSOV010000013.1"/>
</dbReference>
<organism evidence="1 2">
    <name type="scientific">Cohnella faecalis</name>
    <dbReference type="NCBI Taxonomy" id="2315694"/>
    <lineage>
        <taxon>Bacteria</taxon>
        <taxon>Bacillati</taxon>
        <taxon>Bacillota</taxon>
        <taxon>Bacilli</taxon>
        <taxon>Bacillales</taxon>
        <taxon>Paenibacillaceae</taxon>
        <taxon>Cohnella</taxon>
    </lineage>
</organism>
<dbReference type="UniPathway" id="UPA00148">
    <property type="reaction ID" value="UER00236"/>
</dbReference>
<evidence type="ECO:0000313" key="1">
    <source>
        <dbReference type="EMBL" id="RIE04086.1"/>
    </source>
</evidence>
<dbReference type="AlphaFoldDB" id="A0A398CL67"/>
<gene>
    <name evidence="1" type="ORF">D3H35_09080</name>
</gene>
<dbReference type="SUPFAM" id="SSF52540">
    <property type="entry name" value="P-loop containing nucleoside triphosphate hydrolases"/>
    <property type="match status" value="1"/>
</dbReference>
<sequence>MMVVVTGGLGNGKSAYADEWAMSLGREAIRLSCPALPYESIEAGRPLPAARPGFVWKQFAADSRLTDKLNEINLESNLFRSESRVVVVDSLSGWLRARIYEALNAGAVFGEHAARVEKEWRKLLEAVFSFQGFCIVVTEDTVTGLALDPWEGWYAGQLARANRALSEASHRMFRMTAGVASEIKGHRAKRERRHERS</sequence>
<keyword evidence="2" id="KW-1185">Reference proteome</keyword>
<accession>A0A398CL67</accession>
<dbReference type="Pfam" id="PF02283">
    <property type="entry name" value="CobU"/>
    <property type="match status" value="1"/>
</dbReference>